<evidence type="ECO:0008006" key="5">
    <source>
        <dbReference type="Google" id="ProtNLM"/>
    </source>
</evidence>
<feature type="transmembrane region" description="Helical" evidence="2">
    <location>
        <begin position="357"/>
        <end position="380"/>
    </location>
</feature>
<keyword evidence="2" id="KW-0472">Membrane</keyword>
<feature type="region of interest" description="Disordered" evidence="1">
    <location>
        <begin position="460"/>
        <end position="491"/>
    </location>
</feature>
<gene>
    <name evidence="3" type="ORF">B0T18DRAFT_317249</name>
</gene>
<keyword evidence="2" id="KW-0812">Transmembrane</keyword>
<feature type="transmembrane region" description="Helical" evidence="2">
    <location>
        <begin position="423"/>
        <end position="441"/>
    </location>
</feature>
<feature type="transmembrane region" description="Helical" evidence="2">
    <location>
        <begin position="83"/>
        <end position="102"/>
    </location>
</feature>
<keyword evidence="4" id="KW-1185">Reference proteome</keyword>
<feature type="transmembrane region" description="Helical" evidence="2">
    <location>
        <begin position="154"/>
        <end position="174"/>
    </location>
</feature>
<feature type="transmembrane region" description="Helical" evidence="2">
    <location>
        <begin position="54"/>
        <end position="77"/>
    </location>
</feature>
<dbReference type="PANTHER" id="PTHR42101:SF1">
    <property type="entry name" value="LOW TEMPERATURE REQUIREMENT A"/>
    <property type="match status" value="1"/>
</dbReference>
<keyword evidence="2" id="KW-1133">Transmembrane helix</keyword>
<name>A0AA40F7S6_9PEZI</name>
<evidence type="ECO:0000256" key="1">
    <source>
        <dbReference type="SAM" id="MobiDB-lite"/>
    </source>
</evidence>
<organism evidence="3 4">
    <name type="scientific">Schizothecium vesticola</name>
    <dbReference type="NCBI Taxonomy" id="314040"/>
    <lineage>
        <taxon>Eukaryota</taxon>
        <taxon>Fungi</taxon>
        <taxon>Dikarya</taxon>
        <taxon>Ascomycota</taxon>
        <taxon>Pezizomycotina</taxon>
        <taxon>Sordariomycetes</taxon>
        <taxon>Sordariomycetidae</taxon>
        <taxon>Sordariales</taxon>
        <taxon>Schizotheciaceae</taxon>
        <taxon>Schizothecium</taxon>
    </lineage>
</organism>
<dbReference type="PANTHER" id="PTHR42101">
    <property type="entry name" value="CHROMOSOME 16, WHOLE GENOME SHOTGUN SEQUENCE"/>
    <property type="match status" value="1"/>
</dbReference>
<dbReference type="AlphaFoldDB" id="A0AA40F7S6"/>
<feature type="transmembrane region" description="Helical" evidence="2">
    <location>
        <begin position="122"/>
        <end position="142"/>
    </location>
</feature>
<feature type="transmembrane region" description="Helical" evidence="2">
    <location>
        <begin position="392"/>
        <end position="411"/>
    </location>
</feature>
<reference evidence="3" key="1">
    <citation type="submission" date="2023-06" db="EMBL/GenBank/DDBJ databases">
        <title>Genome-scale phylogeny and comparative genomics of the fungal order Sordariales.</title>
        <authorList>
            <consortium name="Lawrence Berkeley National Laboratory"/>
            <person name="Hensen N."/>
            <person name="Bonometti L."/>
            <person name="Westerberg I."/>
            <person name="Brannstrom I.O."/>
            <person name="Guillou S."/>
            <person name="Cros-Aarteil S."/>
            <person name="Calhoun S."/>
            <person name="Haridas S."/>
            <person name="Kuo A."/>
            <person name="Mondo S."/>
            <person name="Pangilinan J."/>
            <person name="Riley R."/>
            <person name="LaButti K."/>
            <person name="Andreopoulos B."/>
            <person name="Lipzen A."/>
            <person name="Chen C."/>
            <person name="Yanf M."/>
            <person name="Daum C."/>
            <person name="Ng V."/>
            <person name="Clum A."/>
            <person name="Steindorff A."/>
            <person name="Ohm R."/>
            <person name="Martin F."/>
            <person name="Silar P."/>
            <person name="Natvig D."/>
            <person name="Lalanne C."/>
            <person name="Gautier V."/>
            <person name="Ament-velasquez S.L."/>
            <person name="Kruys A."/>
            <person name="Hutchinson M.I."/>
            <person name="Powell A.J."/>
            <person name="Barry K."/>
            <person name="Miller A.N."/>
            <person name="Grigoriev I.V."/>
            <person name="Debuchy R."/>
            <person name="Gladieux P."/>
            <person name="Thoren M.H."/>
            <person name="Johannesson H."/>
        </authorList>
    </citation>
    <scope>NUCLEOTIDE SEQUENCE</scope>
    <source>
        <strain evidence="3">SMH3187-1</strain>
    </source>
</reference>
<sequence>MVGMAVVAPNFTLSDQHAQTFRTMSIILMTSRLTMTAQYLTIMWNTRMYRAATISIAMAAGVHFVAAVVYLGTAFGFQGGSSALWVIWIVVTVFEAMLQVVFSLKWTSLSFRGTHLCHRISLLSFILMGEGIITVCLSVGRIVVNANQWTSPTIGNVAAGIAIIYVLFMIYIDWSRELRRTNVRQLLWTVAHFPFHLAFKLFLTGSSQFVIWWKIFELIGGVQQAFSQSLSAADDPAFNVTAQWFVNSLNKTVTDIFSVFPPIYTNTEIVTDQSLRDMLSIPDEFWQRLNVNAVPDDDATLLGIRNSLVDLIRAIENSLFTTFKIDGFAGLVNKFDGESWELEEKVNNLNWDKFNVVFTYSYIAAGLTLIFLNVLFIIASKTRWAFFSYVRKAINFLAGIGLCLVTIINLNEESYADFAGTPWPLPTLLLVMFTVLVIHHLPQPPPLFFKKGTGAAAASEPMLAGKTSDETSIVEGRRQAWRSGQKIGSRE</sequence>
<comment type="caution">
    <text evidence="3">The sequence shown here is derived from an EMBL/GenBank/DDBJ whole genome shotgun (WGS) entry which is preliminary data.</text>
</comment>
<dbReference type="EMBL" id="JAUKUD010000002">
    <property type="protein sequence ID" value="KAK0752651.1"/>
    <property type="molecule type" value="Genomic_DNA"/>
</dbReference>
<feature type="transmembrane region" description="Helical" evidence="2">
    <location>
        <begin position="20"/>
        <end position="42"/>
    </location>
</feature>
<evidence type="ECO:0000313" key="4">
    <source>
        <dbReference type="Proteomes" id="UP001172155"/>
    </source>
</evidence>
<dbReference type="Proteomes" id="UP001172155">
    <property type="component" value="Unassembled WGS sequence"/>
</dbReference>
<proteinExistence type="predicted"/>
<protein>
    <recommendedName>
        <fullName evidence="5">Transmembrane protein</fullName>
    </recommendedName>
</protein>
<accession>A0AA40F7S6</accession>
<evidence type="ECO:0000313" key="3">
    <source>
        <dbReference type="EMBL" id="KAK0752651.1"/>
    </source>
</evidence>
<evidence type="ECO:0000256" key="2">
    <source>
        <dbReference type="SAM" id="Phobius"/>
    </source>
</evidence>